<evidence type="ECO:0000256" key="6">
    <source>
        <dbReference type="ARBA" id="ARBA00023180"/>
    </source>
</evidence>
<dbReference type="Proteomes" id="UP000095285">
    <property type="component" value="Unassembled WGS sequence"/>
</dbReference>
<dbReference type="SUPFAM" id="SSF48726">
    <property type="entry name" value="Immunoglobulin"/>
    <property type="match status" value="1"/>
</dbReference>
<feature type="domain" description="Ig-like" evidence="8">
    <location>
        <begin position="317"/>
        <end position="443"/>
    </location>
</feature>
<evidence type="ECO:0000313" key="9">
    <source>
        <dbReference type="Proteomes" id="UP000095285"/>
    </source>
</evidence>
<organism evidence="9 10">
    <name type="scientific">Loa loa</name>
    <name type="common">Eye worm</name>
    <name type="synonym">Filaria loa</name>
    <dbReference type="NCBI Taxonomy" id="7209"/>
    <lineage>
        <taxon>Eukaryota</taxon>
        <taxon>Metazoa</taxon>
        <taxon>Ecdysozoa</taxon>
        <taxon>Nematoda</taxon>
        <taxon>Chromadorea</taxon>
        <taxon>Rhabditida</taxon>
        <taxon>Spirurina</taxon>
        <taxon>Spiruromorpha</taxon>
        <taxon>Filarioidea</taxon>
        <taxon>Onchocercidae</taxon>
        <taxon>Loa</taxon>
    </lineage>
</organism>
<evidence type="ECO:0000256" key="7">
    <source>
        <dbReference type="SAM" id="SignalP"/>
    </source>
</evidence>
<dbReference type="PANTHER" id="PTHR23277:SF108">
    <property type="entry name" value="FASCICLIN-3"/>
    <property type="match status" value="1"/>
</dbReference>
<evidence type="ECO:0000259" key="8">
    <source>
        <dbReference type="PROSITE" id="PS50835"/>
    </source>
</evidence>
<keyword evidence="4" id="KW-0472">Membrane</keyword>
<keyword evidence="2 7" id="KW-0732">Signal</keyword>
<dbReference type="PANTHER" id="PTHR23277">
    <property type="entry name" value="NECTIN-RELATED"/>
    <property type="match status" value="1"/>
</dbReference>
<feature type="chain" id="PRO_5009310046" evidence="7">
    <location>
        <begin position="18"/>
        <end position="637"/>
    </location>
</feature>
<proteinExistence type="predicted"/>
<dbReference type="InterPro" id="IPR013783">
    <property type="entry name" value="Ig-like_fold"/>
</dbReference>
<dbReference type="eggNOG" id="ENOG502QU7I">
    <property type="taxonomic scope" value="Eukaryota"/>
</dbReference>
<reference evidence="10" key="2">
    <citation type="submission" date="2016-11" db="UniProtKB">
        <authorList>
            <consortium name="WormBaseParasite"/>
        </authorList>
    </citation>
    <scope>IDENTIFICATION</scope>
</reference>
<evidence type="ECO:0000313" key="10">
    <source>
        <dbReference type="WBParaSite" id="EN70_2534"/>
    </source>
</evidence>
<evidence type="ECO:0000256" key="3">
    <source>
        <dbReference type="ARBA" id="ARBA00022737"/>
    </source>
</evidence>
<feature type="domain" description="Ig-like" evidence="8">
    <location>
        <begin position="212"/>
        <end position="314"/>
    </location>
</feature>
<evidence type="ECO:0000256" key="2">
    <source>
        <dbReference type="ARBA" id="ARBA00022729"/>
    </source>
</evidence>
<dbReference type="PROSITE" id="PS50835">
    <property type="entry name" value="IG_LIKE"/>
    <property type="match status" value="2"/>
</dbReference>
<dbReference type="AlphaFoldDB" id="A0A1I7VHA0"/>
<reference evidence="9" key="1">
    <citation type="submission" date="2012-04" db="EMBL/GenBank/DDBJ databases">
        <title>The Genome Sequence of Loa loa.</title>
        <authorList>
            <consortium name="The Broad Institute Genome Sequencing Platform"/>
            <consortium name="Broad Institute Genome Sequencing Center for Infectious Disease"/>
            <person name="Nutman T.B."/>
            <person name="Fink D.L."/>
            <person name="Russ C."/>
            <person name="Young S."/>
            <person name="Zeng Q."/>
            <person name="Gargeya S."/>
            <person name="Alvarado L."/>
            <person name="Berlin A."/>
            <person name="Chapman S.B."/>
            <person name="Chen Z."/>
            <person name="Freedman E."/>
            <person name="Gellesch M."/>
            <person name="Goldberg J."/>
            <person name="Griggs A."/>
            <person name="Gujja S."/>
            <person name="Heilman E.R."/>
            <person name="Heiman D."/>
            <person name="Howarth C."/>
            <person name="Mehta T."/>
            <person name="Neiman D."/>
            <person name="Pearson M."/>
            <person name="Roberts A."/>
            <person name="Saif S."/>
            <person name="Shea T."/>
            <person name="Shenoy N."/>
            <person name="Sisk P."/>
            <person name="Stolte C."/>
            <person name="Sykes S."/>
            <person name="White J."/>
            <person name="Yandava C."/>
            <person name="Haas B."/>
            <person name="Henn M.R."/>
            <person name="Nusbaum C."/>
            <person name="Birren B."/>
        </authorList>
    </citation>
    <scope>NUCLEOTIDE SEQUENCE [LARGE SCALE GENOMIC DNA]</scope>
</reference>
<dbReference type="Gene3D" id="2.60.40.10">
    <property type="entry name" value="Immunoglobulins"/>
    <property type="match status" value="1"/>
</dbReference>
<name>A0A1I7VHA0_LOALO</name>
<dbReference type="InterPro" id="IPR007110">
    <property type="entry name" value="Ig-like_dom"/>
</dbReference>
<dbReference type="STRING" id="7209.A0A1I7VHA0"/>
<sequence>MINQLAFVPLLCRFTSSFSSVNNDVNNGDDDGDDDDDDDDDDVNIEHYLESTLLVYHFYISTDLSVCNYVFKLYDKNYFAKFLGQIAQGGGIKVKISDMPFPVSNAQQLNQIVWTMLGTATKETIYCVSEAPVSQLRFVCVDCYQKNITDMVNVLSSAQDLTRSAGFPTVALRSIAVNTNWTGATIMCQAALNGGTIDSAPAVIDVRYLKQPHVVDTSGQGPILIASQGYRFYVECIRANDGLCQQSGRRKTLRCAVQSHPPATVFRWLKNGVVVSGNGADITIGTEMIGQSIQCSANNGLFADGEMPISQAVQIDPYTSARLVQDNFQTMQNAAPFQTGNRIDMNQQINLGCQVEGNPRPVVFWKLRKSSGQVVDAACPQGFEGQYQEVPLEQRNQAAYATNIRLNAICSLRIANYTFSGQYWCAACSFVSQGAPECSPPLDSPGTTYLNVQVQGPPTQSDTLPSVQKLPSSDSAVIVVHYCAEPLPKLPRDVVFSVDQNELQIGQTWQNFRFESTTQNNTVPNCHLAKLLISSVSNLDINRQLVLKVQNTYGSKHIMVPLGTLFGGQSTAMNSFPKVKPTANSYDDKRKKASMRETYREDGPRSLYQATGQPAECPLDYESAVQAAYCDSRMSSV</sequence>
<keyword evidence="3" id="KW-0677">Repeat</keyword>
<dbReference type="GO" id="GO:0007156">
    <property type="term" value="P:homophilic cell adhesion via plasma membrane adhesion molecules"/>
    <property type="evidence" value="ECO:0007669"/>
    <property type="project" value="TreeGrafter"/>
</dbReference>
<keyword evidence="6" id="KW-0325">Glycoprotein</keyword>
<evidence type="ECO:0000256" key="1">
    <source>
        <dbReference type="ARBA" id="ARBA00004370"/>
    </source>
</evidence>
<feature type="signal peptide" evidence="7">
    <location>
        <begin position="1"/>
        <end position="17"/>
    </location>
</feature>
<dbReference type="GO" id="GO:0005912">
    <property type="term" value="C:adherens junction"/>
    <property type="evidence" value="ECO:0007669"/>
    <property type="project" value="TreeGrafter"/>
</dbReference>
<evidence type="ECO:0000256" key="4">
    <source>
        <dbReference type="ARBA" id="ARBA00023136"/>
    </source>
</evidence>
<keyword evidence="9" id="KW-1185">Reference proteome</keyword>
<keyword evidence="5" id="KW-1015">Disulfide bond</keyword>
<dbReference type="WBParaSite" id="EN70_2534">
    <property type="protein sequence ID" value="EN70_2534"/>
    <property type="gene ID" value="EN70_2534"/>
</dbReference>
<dbReference type="GO" id="GO:0016020">
    <property type="term" value="C:membrane"/>
    <property type="evidence" value="ECO:0007669"/>
    <property type="project" value="UniProtKB-SubCell"/>
</dbReference>
<comment type="subcellular location">
    <subcellularLocation>
        <location evidence="1">Membrane</location>
    </subcellularLocation>
</comment>
<dbReference type="InterPro" id="IPR036179">
    <property type="entry name" value="Ig-like_dom_sf"/>
</dbReference>
<dbReference type="InterPro" id="IPR051427">
    <property type="entry name" value="Nectin/Nectin-like"/>
</dbReference>
<accession>A0A1I7VHA0</accession>
<evidence type="ECO:0000256" key="5">
    <source>
        <dbReference type="ARBA" id="ARBA00023157"/>
    </source>
</evidence>
<dbReference type="GO" id="GO:0007157">
    <property type="term" value="P:heterophilic cell-cell adhesion via plasma membrane cell adhesion molecules"/>
    <property type="evidence" value="ECO:0007669"/>
    <property type="project" value="TreeGrafter"/>
</dbReference>
<protein>
    <submittedName>
        <fullName evidence="10">Ig-like domain-containing protein</fullName>
    </submittedName>
</protein>